<evidence type="ECO:0000256" key="2">
    <source>
        <dbReference type="ARBA" id="ARBA00022679"/>
    </source>
</evidence>
<dbReference type="Pfam" id="PF01636">
    <property type="entry name" value="APH"/>
    <property type="match status" value="1"/>
</dbReference>
<evidence type="ECO:0000259" key="8">
    <source>
        <dbReference type="Pfam" id="PF01636"/>
    </source>
</evidence>
<evidence type="ECO:0000256" key="7">
    <source>
        <dbReference type="ARBA" id="ARBA00038240"/>
    </source>
</evidence>
<dbReference type="Gene3D" id="3.90.1200.10">
    <property type="match status" value="1"/>
</dbReference>
<dbReference type="InterPro" id="IPR005280">
    <property type="entry name" value="Homoserine_kinase_II"/>
</dbReference>
<dbReference type="GO" id="GO:0016301">
    <property type="term" value="F:kinase activity"/>
    <property type="evidence" value="ECO:0007669"/>
    <property type="project" value="UniProtKB-KW"/>
</dbReference>
<dbReference type="InterPro" id="IPR011009">
    <property type="entry name" value="Kinase-like_dom_sf"/>
</dbReference>
<keyword evidence="1" id="KW-0028">Amino-acid biosynthesis</keyword>
<keyword evidence="6" id="KW-0067">ATP-binding</keyword>
<dbReference type="RefSeq" id="WP_377943126.1">
    <property type="nucleotide sequence ID" value="NZ_JBHUCX010000028.1"/>
</dbReference>
<dbReference type="Proteomes" id="UP001597079">
    <property type="component" value="Unassembled WGS sequence"/>
</dbReference>
<keyword evidence="4" id="KW-0547">Nucleotide-binding</keyword>
<comment type="similarity">
    <text evidence="7">Belongs to the pseudomonas-type ThrB family.</text>
</comment>
<protein>
    <submittedName>
        <fullName evidence="9">Homoserine kinase</fullName>
    </submittedName>
</protein>
<evidence type="ECO:0000256" key="1">
    <source>
        <dbReference type="ARBA" id="ARBA00022605"/>
    </source>
</evidence>
<evidence type="ECO:0000256" key="5">
    <source>
        <dbReference type="ARBA" id="ARBA00022777"/>
    </source>
</evidence>
<evidence type="ECO:0000256" key="4">
    <source>
        <dbReference type="ARBA" id="ARBA00022741"/>
    </source>
</evidence>
<dbReference type="InterPro" id="IPR050249">
    <property type="entry name" value="Pseudomonas-type_ThrB"/>
</dbReference>
<dbReference type="InterPro" id="IPR002575">
    <property type="entry name" value="Aminoglycoside_PTrfase"/>
</dbReference>
<organism evidence="9 10">
    <name type="scientific">Alicyclobacillus fodiniaquatilis</name>
    <dbReference type="NCBI Taxonomy" id="1661150"/>
    <lineage>
        <taxon>Bacteria</taxon>
        <taxon>Bacillati</taxon>
        <taxon>Bacillota</taxon>
        <taxon>Bacilli</taxon>
        <taxon>Bacillales</taxon>
        <taxon>Alicyclobacillaceae</taxon>
        <taxon>Alicyclobacillus</taxon>
    </lineage>
</organism>
<keyword evidence="5 9" id="KW-0418">Kinase</keyword>
<keyword evidence="3" id="KW-0791">Threonine biosynthesis</keyword>
<evidence type="ECO:0000256" key="6">
    <source>
        <dbReference type="ARBA" id="ARBA00022840"/>
    </source>
</evidence>
<dbReference type="EMBL" id="JBHUCX010000028">
    <property type="protein sequence ID" value="MFD1675250.1"/>
    <property type="molecule type" value="Genomic_DNA"/>
</dbReference>
<evidence type="ECO:0000256" key="3">
    <source>
        <dbReference type="ARBA" id="ARBA00022697"/>
    </source>
</evidence>
<gene>
    <name evidence="9" type="ORF">ACFSB2_11145</name>
</gene>
<name>A0ABW4JJ59_9BACL</name>
<proteinExistence type="inferred from homology"/>
<feature type="domain" description="Aminoglycoside phosphotransferase" evidence="8">
    <location>
        <begin position="29"/>
        <end position="258"/>
    </location>
</feature>
<sequence>MAVKTAFSADEFTRILENYDLGAYIDSGPFNGGTVQTNIQLQTTKGRYAFRFYENRTKNQVLFETELLSYLKGKHYPCAAPYRNRDGCFVGMFHLKPYVFFEYMDGQHVEVPNERQKQQLIQKAAELHNISQEYTSVYQADRWNYDIEFCRALARQASERIDTTNAKEKCAWLENELLTLELPASLPKGICHADFHFSNVLFQQDDFGALLDFDDANYTFLLFDLVGLIESWAWRYGEDEVLDFSAAKKVLAEYTRWRTLNSVEEAHLFDVYKLSILIDCVWYFERGDVQDFYERRKIEFLNQVGRDNFRQKLL</sequence>
<accession>A0ABW4JJ59</accession>
<dbReference type="Gene3D" id="3.30.200.20">
    <property type="entry name" value="Phosphorylase Kinase, domain 1"/>
    <property type="match status" value="1"/>
</dbReference>
<evidence type="ECO:0000313" key="10">
    <source>
        <dbReference type="Proteomes" id="UP001597079"/>
    </source>
</evidence>
<comment type="caution">
    <text evidence="9">The sequence shown here is derived from an EMBL/GenBank/DDBJ whole genome shotgun (WGS) entry which is preliminary data.</text>
</comment>
<dbReference type="SUPFAM" id="SSF56112">
    <property type="entry name" value="Protein kinase-like (PK-like)"/>
    <property type="match status" value="1"/>
</dbReference>
<dbReference type="CDD" id="cd05153">
    <property type="entry name" value="HomoserineK_II"/>
    <property type="match status" value="1"/>
</dbReference>
<reference evidence="10" key="1">
    <citation type="journal article" date="2019" name="Int. J. Syst. Evol. Microbiol.">
        <title>The Global Catalogue of Microorganisms (GCM) 10K type strain sequencing project: providing services to taxonomists for standard genome sequencing and annotation.</title>
        <authorList>
            <consortium name="The Broad Institute Genomics Platform"/>
            <consortium name="The Broad Institute Genome Sequencing Center for Infectious Disease"/>
            <person name="Wu L."/>
            <person name="Ma J."/>
        </authorList>
    </citation>
    <scope>NUCLEOTIDE SEQUENCE [LARGE SCALE GENOMIC DNA]</scope>
    <source>
        <strain evidence="10">CGMCC 1.12286</strain>
    </source>
</reference>
<keyword evidence="2" id="KW-0808">Transferase</keyword>
<dbReference type="PANTHER" id="PTHR21064">
    <property type="entry name" value="AMINOGLYCOSIDE PHOSPHOTRANSFERASE DOMAIN-CONTAINING PROTEIN-RELATED"/>
    <property type="match status" value="1"/>
</dbReference>
<keyword evidence="10" id="KW-1185">Reference proteome</keyword>
<evidence type="ECO:0000313" key="9">
    <source>
        <dbReference type="EMBL" id="MFD1675250.1"/>
    </source>
</evidence>
<dbReference type="PANTHER" id="PTHR21064:SF6">
    <property type="entry name" value="AMINOGLYCOSIDE PHOSPHOTRANSFERASE DOMAIN-CONTAINING PROTEIN"/>
    <property type="match status" value="1"/>
</dbReference>